<dbReference type="Proteomes" id="UP001226867">
    <property type="component" value="Unassembled WGS sequence"/>
</dbReference>
<dbReference type="InterPro" id="IPR051536">
    <property type="entry name" value="UDG_Type-4/5"/>
</dbReference>
<name>A0ABT9S5T9_9BURK</name>
<keyword evidence="11" id="KW-0548">Nucleotidyltransferase</keyword>
<dbReference type="InterPro" id="IPR023875">
    <property type="entry name" value="DNA_repair_put"/>
</dbReference>
<keyword evidence="7" id="KW-0408">Iron</keyword>
<keyword evidence="3" id="KW-0004">4Fe-4S</keyword>
<accession>A0ABT9S5T9</accession>
<evidence type="ECO:0000313" key="12">
    <source>
        <dbReference type="Proteomes" id="UP001226867"/>
    </source>
</evidence>
<keyword evidence="5" id="KW-0227">DNA damage</keyword>
<comment type="caution">
    <text evidence="11">The sequence shown here is derived from an EMBL/GenBank/DDBJ whole genome shotgun (WGS) entry which is preliminary data.</text>
</comment>
<evidence type="ECO:0000256" key="7">
    <source>
        <dbReference type="ARBA" id="ARBA00023004"/>
    </source>
</evidence>
<protein>
    <recommendedName>
        <fullName evidence="2">Type-4 uracil-DNA glycosylase</fullName>
    </recommendedName>
</protein>
<evidence type="ECO:0000256" key="1">
    <source>
        <dbReference type="ARBA" id="ARBA00006521"/>
    </source>
</evidence>
<reference evidence="11 12" key="1">
    <citation type="submission" date="2023-07" db="EMBL/GenBank/DDBJ databases">
        <title>Sorghum-associated microbial communities from plants grown in Nebraska, USA.</title>
        <authorList>
            <person name="Schachtman D."/>
        </authorList>
    </citation>
    <scope>NUCLEOTIDE SEQUENCE [LARGE SCALE GENOMIC DNA]</scope>
    <source>
        <strain evidence="11 12">DS1607</strain>
    </source>
</reference>
<evidence type="ECO:0000313" key="11">
    <source>
        <dbReference type="EMBL" id="MDP9899721.1"/>
    </source>
</evidence>
<evidence type="ECO:0000256" key="9">
    <source>
        <dbReference type="ARBA" id="ARBA00023204"/>
    </source>
</evidence>
<gene>
    <name evidence="11" type="ORF">J2W36_001972</name>
</gene>
<dbReference type="CDD" id="cd10030">
    <property type="entry name" value="UDG-F4_TTUDGA_SPO1dp_like"/>
    <property type="match status" value="1"/>
</dbReference>
<dbReference type="PANTHER" id="PTHR33693:SF9">
    <property type="entry name" value="TYPE-4 URACIL-DNA GLYCOSYLASE"/>
    <property type="match status" value="1"/>
</dbReference>
<organism evidence="11 12">
    <name type="scientific">Variovorax ginsengisoli</name>
    <dbReference type="NCBI Taxonomy" id="363844"/>
    <lineage>
        <taxon>Bacteria</taxon>
        <taxon>Pseudomonadati</taxon>
        <taxon>Pseudomonadota</taxon>
        <taxon>Betaproteobacteria</taxon>
        <taxon>Burkholderiales</taxon>
        <taxon>Comamonadaceae</taxon>
        <taxon>Variovorax</taxon>
    </lineage>
</organism>
<sequence>MSAHSITIDGDTDWLGFRREARALLARQVPPDEVSWHTRASAAEDLFASASSEDEAAALAPDLPRATARVAASSNSAVVPASFLRLCETVILHHDPDRFGLLYRLLWRMVQEPGLRHDPLDADRVRAQHMAQAVRRDMHKMKAFVRFRTVEQAEGEAPLHVAWFEPDHHIVEAVAPFFVRRFTQMRWAILTPERSMQWRPDDAQGALQLGPGARRQDLPPADAGEQLWLTYYRHIFNPARLKLAMMQKEMPRRYWRNLPEAELIDPLAAQALARSGQMIDAPATRPARRIAAVPHLARTAEVVPVPALSSDPTQALAQLRLASNRCRACPIGAHATQSVFGEGPVRAALMVVGEQPGDQEDLRGRPFVGPAGQLFERGIAELGWPRAEIYVTNAVKHFKYELRGQRRIHKTPSQQEAAACLQWLEHELAQVQPRAVVALGATAARALLGRPVAVMRERGRWHTGVGGEQVLVTLHPSALLRADPADHEAAYAAWLKDLALASEFVTVSGNDIRQSTAVIGI</sequence>
<dbReference type="InterPro" id="IPR025404">
    <property type="entry name" value="DUF4130"/>
</dbReference>
<dbReference type="Gene3D" id="3.40.470.10">
    <property type="entry name" value="Uracil-DNA glycosylase-like domain"/>
    <property type="match status" value="1"/>
</dbReference>
<comment type="similarity">
    <text evidence="1">Belongs to the uracil-DNA glycosylase (UDG) superfamily. Type 4 (UDGa) family.</text>
</comment>
<keyword evidence="8" id="KW-0411">Iron-sulfur</keyword>
<feature type="domain" description="Uracil-DNA glycosylase-like" evidence="10">
    <location>
        <begin position="340"/>
        <end position="495"/>
    </location>
</feature>
<evidence type="ECO:0000259" key="10">
    <source>
        <dbReference type="SMART" id="SM00986"/>
    </source>
</evidence>
<dbReference type="RefSeq" id="WP_307689538.1">
    <property type="nucleotide sequence ID" value="NZ_JAUSRO010000005.1"/>
</dbReference>
<dbReference type="GO" id="GO:0003887">
    <property type="term" value="F:DNA-directed DNA polymerase activity"/>
    <property type="evidence" value="ECO:0007669"/>
    <property type="project" value="UniProtKB-EC"/>
</dbReference>
<dbReference type="InterPro" id="IPR036895">
    <property type="entry name" value="Uracil-DNA_glycosylase-like_sf"/>
</dbReference>
<keyword evidence="6" id="KW-0378">Hydrolase</keyword>
<dbReference type="NCBIfam" id="TIGR03914">
    <property type="entry name" value="UDG_fam_dom"/>
    <property type="match status" value="1"/>
</dbReference>
<dbReference type="SUPFAM" id="SSF52141">
    <property type="entry name" value="Uracil-DNA glycosylase-like"/>
    <property type="match status" value="1"/>
</dbReference>
<keyword evidence="11" id="KW-0808">Transferase</keyword>
<keyword evidence="12" id="KW-1185">Reference proteome</keyword>
<dbReference type="InterPro" id="IPR005273">
    <property type="entry name" value="Ura-DNA_glyco_family4"/>
</dbReference>
<evidence type="ECO:0000256" key="6">
    <source>
        <dbReference type="ARBA" id="ARBA00022801"/>
    </source>
</evidence>
<dbReference type="NCBIfam" id="TIGR03915">
    <property type="entry name" value="SAM_7_link_chp"/>
    <property type="match status" value="1"/>
</dbReference>
<dbReference type="Pfam" id="PF03167">
    <property type="entry name" value="UDG"/>
    <property type="match status" value="1"/>
</dbReference>
<dbReference type="EMBL" id="JAUSRO010000005">
    <property type="protein sequence ID" value="MDP9899721.1"/>
    <property type="molecule type" value="Genomic_DNA"/>
</dbReference>
<proteinExistence type="inferred from homology"/>
<evidence type="ECO:0000256" key="2">
    <source>
        <dbReference type="ARBA" id="ARBA00019403"/>
    </source>
</evidence>
<evidence type="ECO:0000256" key="8">
    <source>
        <dbReference type="ARBA" id="ARBA00023014"/>
    </source>
</evidence>
<dbReference type="SMART" id="SM00987">
    <property type="entry name" value="UreE_C"/>
    <property type="match status" value="1"/>
</dbReference>
<keyword evidence="4" id="KW-0479">Metal-binding</keyword>
<evidence type="ECO:0000256" key="5">
    <source>
        <dbReference type="ARBA" id="ARBA00022763"/>
    </source>
</evidence>
<dbReference type="Pfam" id="PF13566">
    <property type="entry name" value="DUF4130"/>
    <property type="match status" value="1"/>
</dbReference>
<dbReference type="SMART" id="SM00986">
    <property type="entry name" value="UDG"/>
    <property type="match status" value="1"/>
</dbReference>
<dbReference type="PANTHER" id="PTHR33693">
    <property type="entry name" value="TYPE-5 URACIL-DNA GLYCOSYLASE"/>
    <property type="match status" value="1"/>
</dbReference>
<dbReference type="InterPro" id="IPR005122">
    <property type="entry name" value="Uracil-DNA_glycosylase-like"/>
</dbReference>
<evidence type="ECO:0000256" key="3">
    <source>
        <dbReference type="ARBA" id="ARBA00022485"/>
    </source>
</evidence>
<evidence type="ECO:0000256" key="4">
    <source>
        <dbReference type="ARBA" id="ARBA00022723"/>
    </source>
</evidence>
<keyword evidence="9" id="KW-0234">DNA repair</keyword>